<sequence>MGFPNSDCVRGASLLLTEVLRRRFESAMEPARRYRVRFQASPTAATSFTWDVHVRDSTPNPEFN</sequence>
<protein>
    <submittedName>
        <fullName evidence="1">Uncharacterized protein</fullName>
    </submittedName>
</protein>
<organism evidence="1 2">
    <name type="scientific">Nocardioides soli</name>
    <dbReference type="NCBI Taxonomy" id="1036020"/>
    <lineage>
        <taxon>Bacteria</taxon>
        <taxon>Bacillati</taxon>
        <taxon>Actinomycetota</taxon>
        <taxon>Actinomycetes</taxon>
        <taxon>Propionibacteriales</taxon>
        <taxon>Nocardioidaceae</taxon>
        <taxon>Nocardioides</taxon>
    </lineage>
</organism>
<dbReference type="EMBL" id="JACHWR010000003">
    <property type="protein sequence ID" value="MBB3044017.1"/>
    <property type="molecule type" value="Genomic_DNA"/>
</dbReference>
<dbReference type="Proteomes" id="UP000589626">
    <property type="component" value="Unassembled WGS sequence"/>
</dbReference>
<gene>
    <name evidence="1" type="ORF">FHU40_003854</name>
</gene>
<name>A0A7W4VYC0_9ACTN</name>
<evidence type="ECO:0000313" key="1">
    <source>
        <dbReference type="EMBL" id="MBB3044017.1"/>
    </source>
</evidence>
<reference evidence="1 2" key="1">
    <citation type="submission" date="2020-08" db="EMBL/GenBank/DDBJ databases">
        <title>Sequencing the genomes of 1000 actinobacteria strains.</title>
        <authorList>
            <person name="Klenk H.-P."/>
        </authorList>
    </citation>
    <scope>NUCLEOTIDE SEQUENCE [LARGE SCALE GENOMIC DNA]</scope>
    <source>
        <strain evidence="1 2">DSM 105498</strain>
    </source>
</reference>
<evidence type="ECO:0000313" key="2">
    <source>
        <dbReference type="Proteomes" id="UP000589626"/>
    </source>
</evidence>
<accession>A0A7W4VYC0</accession>
<keyword evidence="2" id="KW-1185">Reference proteome</keyword>
<dbReference type="AlphaFoldDB" id="A0A7W4VYC0"/>
<comment type="caution">
    <text evidence="1">The sequence shown here is derived from an EMBL/GenBank/DDBJ whole genome shotgun (WGS) entry which is preliminary data.</text>
</comment>
<proteinExistence type="predicted"/>